<dbReference type="Pfam" id="PF01841">
    <property type="entry name" value="Transglut_core"/>
    <property type="match status" value="1"/>
</dbReference>
<evidence type="ECO:0000259" key="2">
    <source>
        <dbReference type="Pfam" id="PF01841"/>
    </source>
</evidence>
<dbReference type="InterPro" id="IPR002931">
    <property type="entry name" value="Transglutaminase-like"/>
</dbReference>
<feature type="compositionally biased region" description="Polar residues" evidence="1">
    <location>
        <begin position="58"/>
        <end position="76"/>
    </location>
</feature>
<evidence type="ECO:0000313" key="4">
    <source>
        <dbReference type="Proteomes" id="UP000800096"/>
    </source>
</evidence>
<dbReference type="Proteomes" id="UP000800096">
    <property type="component" value="Unassembled WGS sequence"/>
</dbReference>
<gene>
    <name evidence="3" type="ORF">BDU57DRAFT_495342</name>
</gene>
<reference evidence="3" key="1">
    <citation type="journal article" date="2020" name="Stud. Mycol.">
        <title>101 Dothideomycetes genomes: a test case for predicting lifestyles and emergence of pathogens.</title>
        <authorList>
            <person name="Haridas S."/>
            <person name="Albert R."/>
            <person name="Binder M."/>
            <person name="Bloem J."/>
            <person name="Labutti K."/>
            <person name="Salamov A."/>
            <person name="Andreopoulos B."/>
            <person name="Baker S."/>
            <person name="Barry K."/>
            <person name="Bills G."/>
            <person name="Bluhm B."/>
            <person name="Cannon C."/>
            <person name="Castanera R."/>
            <person name="Culley D."/>
            <person name="Daum C."/>
            <person name="Ezra D."/>
            <person name="Gonzalez J."/>
            <person name="Henrissat B."/>
            <person name="Kuo A."/>
            <person name="Liang C."/>
            <person name="Lipzen A."/>
            <person name="Lutzoni F."/>
            <person name="Magnuson J."/>
            <person name="Mondo S."/>
            <person name="Nolan M."/>
            <person name="Ohm R."/>
            <person name="Pangilinan J."/>
            <person name="Park H.-J."/>
            <person name="Ramirez L."/>
            <person name="Alfaro M."/>
            <person name="Sun H."/>
            <person name="Tritt A."/>
            <person name="Yoshinaga Y."/>
            <person name="Zwiers L.-H."/>
            <person name="Turgeon B."/>
            <person name="Goodwin S."/>
            <person name="Spatafora J."/>
            <person name="Crous P."/>
            <person name="Grigoriev I."/>
        </authorList>
    </citation>
    <scope>NUCLEOTIDE SEQUENCE</scope>
    <source>
        <strain evidence="3">HMLAC05119</strain>
    </source>
</reference>
<dbReference type="PANTHER" id="PTHR46333:SF5">
    <property type="entry name" value="TRANSGLUTAMINASE-LIKE DOMAIN-CONTAINING PROTEIN"/>
    <property type="match status" value="1"/>
</dbReference>
<sequence>MAESSIKARIAALNLEEVHAPAPGTKPSYSYDAATAKKKPPPPPPAQRPPANQRQQTVNNPPILSNAPTTARQLGNQPMVADSPRLSPALPPRPPPRNNTASRSTPRQTPILPPRRPSDNCSLSRRESNESISTVASGISTLSLGSNRTGTSNGNGTLYQVRAPAYNPSALPPLPPKRAPEEKSATRNAMKSNRDYVPSHALAPALSKTPGLPARPSLPPRQSNAKASSPERPPLPERPTPTTNNPTAPRTNRVIAPPPRKSPLEMGFNNKATEPPPVPRNRPSFSAAPDTAAGAPPPVPLSSRPNLDAIMASKPKPGAHGSCLICRDFSGPDQHAARFPREHLPSSDVGFLAHQLCSPFSSPTDKARAIFTWLHHNVDYDVHSFFNGTVSPTTPEKTITSGLAVCEGYAGLFAALALKAGLQALVVSGDGKGFGHTPLEPGQPVPAFQSNHAWNAVCIDNGEWKLIDSCWGSGHLGCQLKNEGYVRAFNPSEFTKSNDDFGSKHFPSDNAHQFRNDGRVITYEEFKRDDMGGRVQGMSGCGTEHGIDERSIYPSQLQIKIRDPVGPPVVRFMFSTLCAHWDHVRHGKGKPYVMLLSVAGRDGRNTKYLPFSTDGRTWWLDVDRLELGAPGQKISVNAVTEFCGKDARGLSYETWNNKKAYSCQFGVLCMWELI</sequence>
<organism evidence="3 4">
    <name type="scientific">Ampelomyces quisqualis</name>
    <name type="common">Powdery mildew agent</name>
    <dbReference type="NCBI Taxonomy" id="50730"/>
    <lineage>
        <taxon>Eukaryota</taxon>
        <taxon>Fungi</taxon>
        <taxon>Dikarya</taxon>
        <taxon>Ascomycota</taxon>
        <taxon>Pezizomycotina</taxon>
        <taxon>Dothideomycetes</taxon>
        <taxon>Pleosporomycetidae</taxon>
        <taxon>Pleosporales</taxon>
        <taxon>Pleosporineae</taxon>
        <taxon>Phaeosphaeriaceae</taxon>
        <taxon>Ampelomyces</taxon>
    </lineage>
</organism>
<name>A0A6A5QU89_AMPQU</name>
<dbReference type="InterPro" id="IPR052557">
    <property type="entry name" value="CAP/Cytokinesis_protein"/>
</dbReference>
<dbReference type="GO" id="GO:0005737">
    <property type="term" value="C:cytoplasm"/>
    <property type="evidence" value="ECO:0007669"/>
    <property type="project" value="TreeGrafter"/>
</dbReference>
<keyword evidence="4" id="KW-1185">Reference proteome</keyword>
<protein>
    <recommendedName>
        <fullName evidence="2">Transglutaminase-like domain-containing protein</fullName>
    </recommendedName>
</protein>
<dbReference type="InterPro" id="IPR038765">
    <property type="entry name" value="Papain-like_cys_pep_sf"/>
</dbReference>
<dbReference type="OrthoDB" id="6129702at2759"/>
<feature type="domain" description="Transglutaminase-like" evidence="2">
    <location>
        <begin position="353"/>
        <end position="468"/>
    </location>
</feature>
<proteinExistence type="predicted"/>
<feature type="region of interest" description="Disordered" evidence="1">
    <location>
        <begin position="14"/>
        <end position="132"/>
    </location>
</feature>
<dbReference type="PANTHER" id="PTHR46333">
    <property type="entry name" value="CYTOKINESIS PROTEIN 3"/>
    <property type="match status" value="1"/>
</dbReference>
<dbReference type="Gene3D" id="3.10.620.30">
    <property type="match status" value="1"/>
</dbReference>
<dbReference type="AlphaFoldDB" id="A0A6A5QU89"/>
<accession>A0A6A5QU89</accession>
<evidence type="ECO:0000313" key="3">
    <source>
        <dbReference type="EMBL" id="KAF1918438.1"/>
    </source>
</evidence>
<dbReference type="EMBL" id="ML979134">
    <property type="protein sequence ID" value="KAF1918438.1"/>
    <property type="molecule type" value="Genomic_DNA"/>
</dbReference>
<evidence type="ECO:0000256" key="1">
    <source>
        <dbReference type="SAM" id="MobiDB-lite"/>
    </source>
</evidence>
<feature type="region of interest" description="Disordered" evidence="1">
    <location>
        <begin position="165"/>
        <end position="314"/>
    </location>
</feature>
<dbReference type="SUPFAM" id="SSF54001">
    <property type="entry name" value="Cysteine proteinases"/>
    <property type="match status" value="1"/>
</dbReference>
<feature type="compositionally biased region" description="Low complexity" evidence="1">
    <location>
        <begin position="240"/>
        <end position="253"/>
    </location>
</feature>